<reference evidence="2 3" key="1">
    <citation type="submission" date="2020-08" db="EMBL/GenBank/DDBJ databases">
        <title>Functional genomics of gut bacteria from endangered species of beetles.</title>
        <authorList>
            <person name="Carlos-Shanley C."/>
        </authorList>
    </citation>
    <scope>NUCLEOTIDE SEQUENCE [LARGE SCALE GENOMIC DNA]</scope>
    <source>
        <strain evidence="2 3">S00198</strain>
    </source>
</reference>
<organism evidence="2 3">
    <name type="scientific">Acidovorax soli</name>
    <dbReference type="NCBI Taxonomy" id="592050"/>
    <lineage>
        <taxon>Bacteria</taxon>
        <taxon>Pseudomonadati</taxon>
        <taxon>Pseudomonadota</taxon>
        <taxon>Betaproteobacteria</taxon>
        <taxon>Burkholderiales</taxon>
        <taxon>Comamonadaceae</taxon>
        <taxon>Acidovorax</taxon>
    </lineage>
</organism>
<dbReference type="Gene3D" id="3.30.460.10">
    <property type="entry name" value="Beta Polymerase, domain 2"/>
    <property type="match status" value="1"/>
</dbReference>
<sequence>MTAPNIHWTPLLRTLCEELTREGGNHTLLLYGSRADGTADEDSDYDIAAFGPRDSTGRDTRTIDGTFLDVFLYPESALTQPGPEWLKLRGSVVLLQRGQEADRFLQGLAAVFTQGPPPLPADEIGARTTWAWKMAARMERGDAEGHYRRAWLLTALLEDYFALRRQWFEGPKKALQWLQAHDPETALALQAALRPDASHASIRQAVARVAGPWPGRHPTPGGNPCP</sequence>
<dbReference type="SUPFAM" id="SSF81301">
    <property type="entry name" value="Nucleotidyltransferase"/>
    <property type="match status" value="1"/>
</dbReference>
<evidence type="ECO:0000313" key="2">
    <source>
        <dbReference type="EMBL" id="MBB6559162.1"/>
    </source>
</evidence>
<dbReference type="Pfam" id="PF01909">
    <property type="entry name" value="NTP_transf_2"/>
    <property type="match status" value="1"/>
</dbReference>
<dbReference type="GO" id="GO:0016779">
    <property type="term" value="F:nucleotidyltransferase activity"/>
    <property type="evidence" value="ECO:0007669"/>
    <property type="project" value="InterPro"/>
</dbReference>
<dbReference type="AlphaFoldDB" id="A0A7X0PCR6"/>
<dbReference type="InterPro" id="IPR002934">
    <property type="entry name" value="Polymerase_NTP_transf_dom"/>
</dbReference>
<keyword evidence="3" id="KW-1185">Reference proteome</keyword>
<comment type="caution">
    <text evidence="2">The sequence shown here is derived from an EMBL/GenBank/DDBJ whole genome shotgun (WGS) entry which is preliminary data.</text>
</comment>
<evidence type="ECO:0000259" key="1">
    <source>
        <dbReference type="Pfam" id="PF01909"/>
    </source>
</evidence>
<accession>A0A7X0PCR6</accession>
<dbReference type="RefSeq" id="WP_184856600.1">
    <property type="nucleotide sequence ID" value="NZ_JACHLK010000003.1"/>
</dbReference>
<dbReference type="CDD" id="cd05403">
    <property type="entry name" value="NT_KNTase_like"/>
    <property type="match status" value="1"/>
</dbReference>
<dbReference type="InterPro" id="IPR043519">
    <property type="entry name" value="NT_sf"/>
</dbReference>
<dbReference type="EMBL" id="JACHLK010000003">
    <property type="protein sequence ID" value="MBB6559162.1"/>
    <property type="molecule type" value="Genomic_DNA"/>
</dbReference>
<proteinExistence type="predicted"/>
<protein>
    <recommendedName>
        <fullName evidence="1">Polymerase nucleotidyl transferase domain-containing protein</fullName>
    </recommendedName>
</protein>
<feature type="domain" description="Polymerase nucleotidyl transferase" evidence="1">
    <location>
        <begin position="13"/>
        <end position="56"/>
    </location>
</feature>
<gene>
    <name evidence="2" type="ORF">HNP48_001829</name>
</gene>
<name>A0A7X0PCR6_9BURK</name>
<dbReference type="Proteomes" id="UP000575083">
    <property type="component" value="Unassembled WGS sequence"/>
</dbReference>
<evidence type="ECO:0000313" key="3">
    <source>
        <dbReference type="Proteomes" id="UP000575083"/>
    </source>
</evidence>